<organism evidence="1 2">
    <name type="scientific">Liparis tanakae</name>
    <name type="common">Tanaka's snailfish</name>
    <dbReference type="NCBI Taxonomy" id="230148"/>
    <lineage>
        <taxon>Eukaryota</taxon>
        <taxon>Metazoa</taxon>
        <taxon>Chordata</taxon>
        <taxon>Craniata</taxon>
        <taxon>Vertebrata</taxon>
        <taxon>Euteleostomi</taxon>
        <taxon>Actinopterygii</taxon>
        <taxon>Neopterygii</taxon>
        <taxon>Teleostei</taxon>
        <taxon>Neoteleostei</taxon>
        <taxon>Acanthomorphata</taxon>
        <taxon>Eupercaria</taxon>
        <taxon>Perciformes</taxon>
        <taxon>Cottioidei</taxon>
        <taxon>Cottales</taxon>
        <taxon>Liparidae</taxon>
        <taxon>Liparis</taxon>
    </lineage>
</organism>
<evidence type="ECO:0000313" key="2">
    <source>
        <dbReference type="Proteomes" id="UP000314294"/>
    </source>
</evidence>
<sequence length="61" mass="6580">MAPPVHQGSGWMYQSAHPNETLVWSLSDSTPRRKEGGGALLEEPIVLVVQVNESHTKAAGQ</sequence>
<reference evidence="1 2" key="1">
    <citation type="submission" date="2019-03" db="EMBL/GenBank/DDBJ databases">
        <title>First draft genome of Liparis tanakae, snailfish: a comprehensive survey of snailfish specific genes.</title>
        <authorList>
            <person name="Kim W."/>
            <person name="Song I."/>
            <person name="Jeong J.-H."/>
            <person name="Kim D."/>
            <person name="Kim S."/>
            <person name="Ryu S."/>
            <person name="Song J.Y."/>
            <person name="Lee S.K."/>
        </authorList>
    </citation>
    <scope>NUCLEOTIDE SEQUENCE [LARGE SCALE GENOMIC DNA]</scope>
    <source>
        <tissue evidence="1">Muscle</tissue>
    </source>
</reference>
<name>A0A4Z2G4C1_9TELE</name>
<accession>A0A4Z2G4C1</accession>
<dbReference type="AlphaFoldDB" id="A0A4Z2G4C1"/>
<keyword evidence="2" id="KW-1185">Reference proteome</keyword>
<dbReference type="EMBL" id="SRLO01000732">
    <property type="protein sequence ID" value="TNN47624.1"/>
    <property type="molecule type" value="Genomic_DNA"/>
</dbReference>
<comment type="caution">
    <text evidence="1">The sequence shown here is derived from an EMBL/GenBank/DDBJ whole genome shotgun (WGS) entry which is preliminary data.</text>
</comment>
<protein>
    <submittedName>
        <fullName evidence="1">Uncharacterized protein</fullName>
    </submittedName>
</protein>
<gene>
    <name evidence="1" type="ORF">EYF80_042185</name>
</gene>
<proteinExistence type="predicted"/>
<dbReference type="Proteomes" id="UP000314294">
    <property type="component" value="Unassembled WGS sequence"/>
</dbReference>
<evidence type="ECO:0000313" key="1">
    <source>
        <dbReference type="EMBL" id="TNN47624.1"/>
    </source>
</evidence>